<feature type="compositionally biased region" description="Basic and acidic residues" evidence="1">
    <location>
        <begin position="17"/>
        <end position="29"/>
    </location>
</feature>
<evidence type="ECO:0000256" key="1">
    <source>
        <dbReference type="SAM" id="MobiDB-lite"/>
    </source>
</evidence>
<name>A0AA38MHG9_9CUCU</name>
<gene>
    <name evidence="2" type="ORF">Zmor_015786</name>
</gene>
<evidence type="ECO:0000313" key="3">
    <source>
        <dbReference type="Proteomes" id="UP001168821"/>
    </source>
</evidence>
<feature type="compositionally biased region" description="Basic and acidic residues" evidence="1">
    <location>
        <begin position="79"/>
        <end position="93"/>
    </location>
</feature>
<feature type="region of interest" description="Disordered" evidence="1">
    <location>
        <begin position="79"/>
        <end position="105"/>
    </location>
</feature>
<evidence type="ECO:0000313" key="2">
    <source>
        <dbReference type="EMBL" id="KAJ3656736.1"/>
    </source>
</evidence>
<feature type="compositionally biased region" description="Polar residues" evidence="1">
    <location>
        <begin position="96"/>
        <end position="105"/>
    </location>
</feature>
<feature type="region of interest" description="Disordered" evidence="1">
    <location>
        <begin position="17"/>
        <end position="51"/>
    </location>
</feature>
<dbReference type="AlphaFoldDB" id="A0AA38MHG9"/>
<dbReference type="EMBL" id="JALNTZ010000004">
    <property type="protein sequence ID" value="KAJ3656736.1"/>
    <property type="molecule type" value="Genomic_DNA"/>
</dbReference>
<accession>A0AA38MHG9</accession>
<dbReference type="Proteomes" id="UP001168821">
    <property type="component" value="Unassembled WGS sequence"/>
</dbReference>
<comment type="caution">
    <text evidence="2">The sequence shown here is derived from an EMBL/GenBank/DDBJ whole genome shotgun (WGS) entry which is preliminary data.</text>
</comment>
<organism evidence="2 3">
    <name type="scientific">Zophobas morio</name>
    <dbReference type="NCBI Taxonomy" id="2755281"/>
    <lineage>
        <taxon>Eukaryota</taxon>
        <taxon>Metazoa</taxon>
        <taxon>Ecdysozoa</taxon>
        <taxon>Arthropoda</taxon>
        <taxon>Hexapoda</taxon>
        <taxon>Insecta</taxon>
        <taxon>Pterygota</taxon>
        <taxon>Neoptera</taxon>
        <taxon>Endopterygota</taxon>
        <taxon>Coleoptera</taxon>
        <taxon>Polyphaga</taxon>
        <taxon>Cucujiformia</taxon>
        <taxon>Tenebrionidae</taxon>
        <taxon>Zophobas</taxon>
    </lineage>
</organism>
<sequence>MEYLLILGRRLSTVLDRTHPESMPHRNMKEQSPLPSRQFRPGDKVYSRNYRPGPKWIPATVDEAFGPVSYKVVTSTGQVERKHVDQLRLDREAVPPSTSASHVVK</sequence>
<proteinExistence type="predicted"/>
<protein>
    <submittedName>
        <fullName evidence="2">Uncharacterized protein</fullName>
    </submittedName>
</protein>
<keyword evidence="3" id="KW-1185">Reference proteome</keyword>
<reference evidence="2" key="1">
    <citation type="journal article" date="2023" name="G3 (Bethesda)">
        <title>Whole genome assemblies of Zophobas morio and Tenebrio molitor.</title>
        <authorList>
            <person name="Kaur S."/>
            <person name="Stinson S.A."/>
            <person name="diCenzo G.C."/>
        </authorList>
    </citation>
    <scope>NUCLEOTIDE SEQUENCE</scope>
    <source>
        <strain evidence="2">QUZm001</strain>
    </source>
</reference>